<dbReference type="PROSITE" id="PS51296">
    <property type="entry name" value="RIESKE"/>
    <property type="match status" value="1"/>
</dbReference>
<reference evidence="8" key="1">
    <citation type="submission" date="2023-06" db="EMBL/GenBank/DDBJ databases">
        <title>Robiginitalea aurantiacus sp. nov. and Algoriphagus sediminis sp. nov., isolated from coastal sediment.</title>
        <authorList>
            <person name="Zhou Z.Y."/>
            <person name="An J."/>
            <person name="Jia Y.W."/>
            <person name="Du Z.J."/>
        </authorList>
    </citation>
    <scope>NUCLEOTIDE SEQUENCE</scope>
    <source>
        <strain evidence="8">C2-7</strain>
    </source>
</reference>
<dbReference type="PANTHER" id="PTHR21496:SF0">
    <property type="entry name" value="RIESKE DOMAIN-CONTAINING PROTEIN"/>
    <property type="match status" value="1"/>
</dbReference>
<keyword evidence="1" id="KW-0001">2Fe-2S</keyword>
<dbReference type="SUPFAM" id="SSF50022">
    <property type="entry name" value="ISP domain"/>
    <property type="match status" value="1"/>
</dbReference>
<evidence type="ECO:0000313" key="8">
    <source>
        <dbReference type="EMBL" id="MDN3204222.1"/>
    </source>
</evidence>
<keyword evidence="3" id="KW-0408">Iron</keyword>
<dbReference type="Proteomes" id="UP001171916">
    <property type="component" value="Unassembled WGS sequence"/>
</dbReference>
<organism evidence="8 9">
    <name type="scientific">Algoriphagus sediminis</name>
    <dbReference type="NCBI Taxonomy" id="3057113"/>
    <lineage>
        <taxon>Bacteria</taxon>
        <taxon>Pseudomonadati</taxon>
        <taxon>Bacteroidota</taxon>
        <taxon>Cytophagia</taxon>
        <taxon>Cytophagales</taxon>
        <taxon>Cyclobacteriaceae</taxon>
        <taxon>Algoriphagus</taxon>
    </lineage>
</organism>
<dbReference type="InterPro" id="IPR017941">
    <property type="entry name" value="Rieske_2Fe-2S"/>
</dbReference>
<evidence type="ECO:0000256" key="2">
    <source>
        <dbReference type="ARBA" id="ARBA00022723"/>
    </source>
</evidence>
<gene>
    <name evidence="8" type="ORF">QVH07_08680</name>
</gene>
<dbReference type="InterPro" id="IPR036922">
    <property type="entry name" value="Rieske_2Fe-2S_sf"/>
</dbReference>
<evidence type="ECO:0000259" key="7">
    <source>
        <dbReference type="PROSITE" id="PS51296"/>
    </source>
</evidence>
<evidence type="ECO:0000313" key="9">
    <source>
        <dbReference type="Proteomes" id="UP001171916"/>
    </source>
</evidence>
<dbReference type="PANTHER" id="PTHR21496">
    <property type="entry name" value="FERREDOXIN-RELATED"/>
    <property type="match status" value="1"/>
</dbReference>
<keyword evidence="4" id="KW-0411">Iron-sulfur</keyword>
<evidence type="ECO:0000256" key="4">
    <source>
        <dbReference type="ARBA" id="ARBA00023014"/>
    </source>
</evidence>
<evidence type="ECO:0000256" key="1">
    <source>
        <dbReference type="ARBA" id="ARBA00022714"/>
    </source>
</evidence>
<comment type="similarity">
    <text evidence="6">Belongs to the bacterial ring-hydroxylating dioxygenase ferredoxin component family.</text>
</comment>
<accession>A0ABT7YCK3</accession>
<dbReference type="Gene3D" id="2.102.10.10">
    <property type="entry name" value="Rieske [2Fe-2S] iron-sulphur domain"/>
    <property type="match status" value="1"/>
</dbReference>
<protein>
    <submittedName>
        <fullName evidence="8">Rieske (2Fe-2S) protein</fullName>
    </submittedName>
</protein>
<evidence type="ECO:0000256" key="6">
    <source>
        <dbReference type="ARBA" id="ARBA00038001"/>
    </source>
</evidence>
<comment type="cofactor">
    <cofactor evidence="5">
        <name>[2Fe-2S] cluster</name>
        <dbReference type="ChEBI" id="CHEBI:190135"/>
    </cofactor>
</comment>
<feature type="domain" description="Rieske" evidence="7">
    <location>
        <begin position="9"/>
        <end position="104"/>
    </location>
</feature>
<sequence length="108" mass="12068">MKEFVIGNTLEEALSLVPEGAIKKIKIDGKLFGITRRNQEFFVFDAFCPHRGASLIQGSINQKGEIICPLHQYRFELKGGKVKAGYCPDLETYPSELSEIGLKIKVPI</sequence>
<keyword evidence="9" id="KW-1185">Reference proteome</keyword>
<dbReference type="Pfam" id="PF00355">
    <property type="entry name" value="Rieske"/>
    <property type="match status" value="1"/>
</dbReference>
<name>A0ABT7YCK3_9BACT</name>
<evidence type="ECO:0000256" key="3">
    <source>
        <dbReference type="ARBA" id="ARBA00023004"/>
    </source>
</evidence>
<keyword evidence="2" id="KW-0479">Metal-binding</keyword>
<dbReference type="RefSeq" id="WP_289999773.1">
    <property type="nucleotide sequence ID" value="NZ_JAUEPH010000003.1"/>
</dbReference>
<proteinExistence type="inferred from homology"/>
<comment type="caution">
    <text evidence="8">The sequence shown here is derived from an EMBL/GenBank/DDBJ whole genome shotgun (WGS) entry which is preliminary data.</text>
</comment>
<dbReference type="CDD" id="cd03467">
    <property type="entry name" value="Rieske"/>
    <property type="match status" value="1"/>
</dbReference>
<dbReference type="EMBL" id="JAUEPH010000003">
    <property type="protein sequence ID" value="MDN3204222.1"/>
    <property type="molecule type" value="Genomic_DNA"/>
</dbReference>
<evidence type="ECO:0000256" key="5">
    <source>
        <dbReference type="ARBA" id="ARBA00034078"/>
    </source>
</evidence>